<proteinExistence type="predicted"/>
<reference evidence="2" key="1">
    <citation type="journal article" date="2023" name="Science">
        <title>Elucidation of the pathway for biosynthesis of saponin adjuvants from the soapbark tree.</title>
        <authorList>
            <person name="Reed J."/>
            <person name="Orme A."/>
            <person name="El-Demerdash A."/>
            <person name="Owen C."/>
            <person name="Martin L.B.B."/>
            <person name="Misra R.C."/>
            <person name="Kikuchi S."/>
            <person name="Rejzek M."/>
            <person name="Martin A.C."/>
            <person name="Harkess A."/>
            <person name="Leebens-Mack J."/>
            <person name="Louveau T."/>
            <person name="Stephenson M.J."/>
            <person name="Osbourn A."/>
        </authorList>
    </citation>
    <scope>NUCLEOTIDE SEQUENCE</scope>
    <source>
        <strain evidence="2">S10</strain>
    </source>
</reference>
<accession>A0AAD7KRN8</accession>
<dbReference type="AlphaFoldDB" id="A0AAD7KRN8"/>
<protein>
    <submittedName>
        <fullName evidence="2">Histone-lysine N-methyltransferase NSD3</fullName>
    </submittedName>
</protein>
<name>A0AAD7KRN8_QUISA</name>
<organism evidence="2 3">
    <name type="scientific">Quillaja saponaria</name>
    <name type="common">Soap bark tree</name>
    <dbReference type="NCBI Taxonomy" id="32244"/>
    <lineage>
        <taxon>Eukaryota</taxon>
        <taxon>Viridiplantae</taxon>
        <taxon>Streptophyta</taxon>
        <taxon>Embryophyta</taxon>
        <taxon>Tracheophyta</taxon>
        <taxon>Spermatophyta</taxon>
        <taxon>Magnoliopsida</taxon>
        <taxon>eudicotyledons</taxon>
        <taxon>Gunneridae</taxon>
        <taxon>Pentapetalae</taxon>
        <taxon>rosids</taxon>
        <taxon>fabids</taxon>
        <taxon>Fabales</taxon>
        <taxon>Quillajaceae</taxon>
        <taxon>Quillaja</taxon>
    </lineage>
</organism>
<dbReference type="Proteomes" id="UP001163823">
    <property type="component" value="Chromosome 14"/>
</dbReference>
<feature type="region of interest" description="Disordered" evidence="1">
    <location>
        <begin position="87"/>
        <end position="210"/>
    </location>
</feature>
<feature type="compositionally biased region" description="Basic residues" evidence="1">
    <location>
        <begin position="112"/>
        <end position="122"/>
    </location>
</feature>
<dbReference type="EMBL" id="JARAOO010000014">
    <property type="protein sequence ID" value="KAJ7944540.1"/>
    <property type="molecule type" value="Genomic_DNA"/>
</dbReference>
<feature type="compositionally biased region" description="Polar residues" evidence="1">
    <location>
        <begin position="200"/>
        <end position="210"/>
    </location>
</feature>
<evidence type="ECO:0000313" key="2">
    <source>
        <dbReference type="EMBL" id="KAJ7944540.1"/>
    </source>
</evidence>
<gene>
    <name evidence="2" type="ORF">O6P43_033923</name>
</gene>
<feature type="compositionally biased region" description="Basic and acidic residues" evidence="1">
    <location>
        <begin position="150"/>
        <end position="175"/>
    </location>
</feature>
<evidence type="ECO:0000313" key="3">
    <source>
        <dbReference type="Proteomes" id="UP001163823"/>
    </source>
</evidence>
<evidence type="ECO:0000256" key="1">
    <source>
        <dbReference type="SAM" id="MobiDB-lite"/>
    </source>
</evidence>
<sequence>MAASLQLFEGSLGSFIKHLCLRGTLSLSLPISCERIPGKNSIFFPLGFMDREEKKRKFNEAVVNMLYPTPPPPPQVSSLCLSEFNSDDLDDSHSSSTSNDDGSEPESQKLTRAQRKRLRKKKLKEEASRRGNVIGPLLPLINPNESSDLVGKEESPAVRRNADEDLESGADKHAGETACANSKKVKQRRMTKRITKEKLNSSNSESCDRQ</sequence>
<comment type="caution">
    <text evidence="2">The sequence shown here is derived from an EMBL/GenBank/DDBJ whole genome shotgun (WGS) entry which is preliminary data.</text>
</comment>
<dbReference type="KEGG" id="qsa:O6P43_033923"/>
<keyword evidence="3" id="KW-1185">Reference proteome</keyword>
<feature type="compositionally biased region" description="Basic residues" evidence="1">
    <location>
        <begin position="183"/>
        <end position="193"/>
    </location>
</feature>